<feature type="non-terminal residue" evidence="2">
    <location>
        <position position="1"/>
    </location>
</feature>
<feature type="region of interest" description="Disordered" evidence="1">
    <location>
        <begin position="350"/>
        <end position="471"/>
    </location>
</feature>
<dbReference type="STRING" id="418985.A0A1V9XLT7"/>
<dbReference type="AlphaFoldDB" id="A0A1V9XLT7"/>
<feature type="compositionally biased region" description="Acidic residues" evidence="1">
    <location>
        <begin position="392"/>
        <end position="402"/>
    </location>
</feature>
<name>A0A1V9XLT7_9ACAR</name>
<feature type="compositionally biased region" description="Polar residues" evidence="1">
    <location>
        <begin position="92"/>
        <end position="107"/>
    </location>
</feature>
<feature type="compositionally biased region" description="Low complexity" evidence="1">
    <location>
        <begin position="541"/>
        <end position="566"/>
    </location>
</feature>
<comment type="caution">
    <text evidence="2">The sequence shown here is derived from an EMBL/GenBank/DDBJ whole genome shotgun (WGS) entry which is preliminary data.</text>
</comment>
<accession>A0A1V9XLT7</accession>
<feature type="compositionally biased region" description="Low complexity" evidence="1">
    <location>
        <begin position="259"/>
        <end position="273"/>
    </location>
</feature>
<reference evidence="2 3" key="1">
    <citation type="journal article" date="2017" name="Gigascience">
        <title>Draft genome of the honey bee ectoparasitic mite, Tropilaelaps mercedesae, is shaped by the parasitic life history.</title>
        <authorList>
            <person name="Dong X."/>
            <person name="Armstrong S.D."/>
            <person name="Xia D."/>
            <person name="Makepeace B.L."/>
            <person name="Darby A.C."/>
            <person name="Kadowaki T."/>
        </authorList>
    </citation>
    <scope>NUCLEOTIDE SEQUENCE [LARGE SCALE GENOMIC DNA]</scope>
    <source>
        <strain evidence="2">Wuxi-XJTLU</strain>
    </source>
</reference>
<feature type="region of interest" description="Disordered" evidence="1">
    <location>
        <begin position="1"/>
        <end position="22"/>
    </location>
</feature>
<dbReference type="OrthoDB" id="6504092at2759"/>
<dbReference type="InParanoid" id="A0A1V9XLT7"/>
<dbReference type="EMBL" id="MNPL01008073">
    <property type="protein sequence ID" value="OQR74383.1"/>
    <property type="molecule type" value="Genomic_DNA"/>
</dbReference>
<organism evidence="2 3">
    <name type="scientific">Tropilaelaps mercedesae</name>
    <dbReference type="NCBI Taxonomy" id="418985"/>
    <lineage>
        <taxon>Eukaryota</taxon>
        <taxon>Metazoa</taxon>
        <taxon>Ecdysozoa</taxon>
        <taxon>Arthropoda</taxon>
        <taxon>Chelicerata</taxon>
        <taxon>Arachnida</taxon>
        <taxon>Acari</taxon>
        <taxon>Parasitiformes</taxon>
        <taxon>Mesostigmata</taxon>
        <taxon>Gamasina</taxon>
        <taxon>Dermanyssoidea</taxon>
        <taxon>Laelapidae</taxon>
        <taxon>Tropilaelaps</taxon>
    </lineage>
</organism>
<feature type="region of interest" description="Disordered" evidence="1">
    <location>
        <begin position="84"/>
        <end position="229"/>
    </location>
</feature>
<sequence>SSESLSRQPQKGFRLEAAEEDAGSYLVEPDSVVAELIEKDNLSDSETVVHEKDVLHINADDELLRPKEIHKFGGGPLAVFYTAELTPDEDSPQATNVTTENSASSKAKPTYSETLPSSTEAPTTTTSARNSTPPVVSSAPGAYAMEEQRQSSAPSNDKGVSAGVTTPPASATSEATQASSTSTSAPTSSSTATEGSGGVEEDAGLTKLASATEGSTAPPIKVSTPGPSTVQKIPQFIKQIYEAAAHRLPSFIHAGSSETSLPASTTQTTTATPVRSERPIADVTFALGDREEAGVQSSGGQPSSPQPPAGEEDRPNASEASPSGAEVAAAARQFGVEVCLFQRLCLQSPGYKDKGDNGIDRGTSVPKGTAVKDDAGTLGIVQFVDPDRLGPDEDDDDDDDDKKDEGANDESPKRVASAQTKPHADPANAEIVQVAGGGQDKTKKSSTNRLDPPASNFLSTLTRPTSSADFIDQDPRVRPAIALPSAVPLGLNGPGQVPGHVPLTRPLHSPFQGWSQQEIALMRHIVRLDELLVQQESASATAAPTTAAPTASGEVSSTSSDLPSTSQKPMLIQSTTSSPEDSPIGMLVRGRACEGQSANRLDRIIDHFPARLPELYEFKRRRFLRAAVIGGLHTLKSTQRNVTCNLTSGQTHWGYRLRGQLDGILNLGITGLPRMYLRYTGPILVKVKLSALGSEDRPVVDQVTVEEAQVDEIHYQSVLGFEQPFVERATKYLLQRAMREEVVTPIADAIHDELANPKADKSKVLILEDSLHHL</sequence>
<feature type="compositionally biased region" description="Basic and acidic residues" evidence="1">
    <location>
        <begin position="403"/>
        <end position="413"/>
    </location>
</feature>
<feature type="compositionally biased region" description="Low complexity" evidence="1">
    <location>
        <begin position="165"/>
        <end position="193"/>
    </location>
</feature>
<evidence type="ECO:0000313" key="2">
    <source>
        <dbReference type="EMBL" id="OQR74383.1"/>
    </source>
</evidence>
<gene>
    <name evidence="2" type="ORF">BIW11_09113</name>
</gene>
<feature type="region of interest" description="Disordered" evidence="1">
    <location>
        <begin position="541"/>
        <end position="585"/>
    </location>
</feature>
<dbReference type="Proteomes" id="UP000192247">
    <property type="component" value="Unassembled WGS sequence"/>
</dbReference>
<protein>
    <submittedName>
        <fullName evidence="2">Uncharacterized protein</fullName>
    </submittedName>
</protein>
<feature type="compositionally biased region" description="Polar residues" evidence="1">
    <location>
        <begin position="456"/>
        <end position="468"/>
    </location>
</feature>
<proteinExistence type="predicted"/>
<evidence type="ECO:0000256" key="1">
    <source>
        <dbReference type="SAM" id="MobiDB-lite"/>
    </source>
</evidence>
<feature type="region of interest" description="Disordered" evidence="1">
    <location>
        <begin position="255"/>
        <end position="328"/>
    </location>
</feature>
<feature type="compositionally biased region" description="Low complexity" evidence="1">
    <location>
        <begin position="317"/>
        <end position="328"/>
    </location>
</feature>
<feature type="compositionally biased region" description="Low complexity" evidence="1">
    <location>
        <begin position="112"/>
        <end position="128"/>
    </location>
</feature>
<keyword evidence="3" id="KW-1185">Reference proteome</keyword>
<evidence type="ECO:0000313" key="3">
    <source>
        <dbReference type="Proteomes" id="UP000192247"/>
    </source>
</evidence>